<feature type="transmembrane region" description="Helical" evidence="1">
    <location>
        <begin position="179"/>
        <end position="205"/>
    </location>
</feature>
<evidence type="ECO:0000313" key="3">
    <source>
        <dbReference type="Proteomes" id="UP000571554"/>
    </source>
</evidence>
<keyword evidence="1" id="KW-0472">Membrane</keyword>
<dbReference type="AlphaFoldDB" id="A0A7W9U519"/>
<proteinExistence type="predicted"/>
<comment type="caution">
    <text evidence="2">The sequence shown here is derived from an EMBL/GenBank/DDBJ whole genome shotgun (WGS) entry which is preliminary data.</text>
</comment>
<keyword evidence="1" id="KW-1133">Transmembrane helix</keyword>
<sequence length="489" mass="53183">MREATLDITIESKQRTPLAWYRASFPYAAALAAAALVLFAPAVLNDPDSWWHVAAGTWMLAHLSVPPVDPFSFSMAGQPWVAHEWLAEVAMALAYAALGWSGVVALFAAAVAVMTACLARYLARHLRPLAASVVLLLGVACVGPSLLARPHLLALALLAPWLTGLLRAHEQGERPPSPLLLLMVAWANLHGSFIFGLALAVPIALEAMLDARRENGRAREDASRIVRGWTMFLVAAVLSALITPHGVEGLRHPFEMSAMKHIVSIGEWQPLDLRQLHPIEIALVALAYALVTRRVRISAPRLLIVAGLAWLAFAHGRHEMLAGVVGAAVLAEPLGRALGSTPQTLERPGWRVAALWLAGAALLFGLRFAQPVARGDSPTSPVTALAHVPASLLEEPVFNSYEFGGYLIFQHVRPFIDGRADMYGDAFMFAFLDAMRPDRAAFERLVQQYRIRWALLDARASASAMIATMPGWRRLYADSTAVVYVRDTP</sequence>
<feature type="transmembrane region" description="Helical" evidence="1">
    <location>
        <begin position="226"/>
        <end position="247"/>
    </location>
</feature>
<keyword evidence="1" id="KW-0812">Transmembrane</keyword>
<gene>
    <name evidence="2" type="ORF">F4827_005970</name>
</gene>
<keyword evidence="3" id="KW-1185">Reference proteome</keyword>
<dbReference type="RefSeq" id="WP_183730725.1">
    <property type="nucleotide sequence ID" value="NZ_JACHBW010000022.1"/>
</dbReference>
<protein>
    <recommendedName>
        <fullName evidence="4">Glycosyltransferase RgtA/B/C/D-like domain-containing protein</fullName>
    </recommendedName>
</protein>
<evidence type="ECO:0000313" key="2">
    <source>
        <dbReference type="EMBL" id="MBB6106100.1"/>
    </source>
</evidence>
<evidence type="ECO:0000256" key="1">
    <source>
        <dbReference type="SAM" id="Phobius"/>
    </source>
</evidence>
<feature type="transmembrane region" description="Helical" evidence="1">
    <location>
        <begin position="135"/>
        <end position="159"/>
    </location>
</feature>
<feature type="transmembrane region" description="Helical" evidence="1">
    <location>
        <begin position="20"/>
        <end position="44"/>
    </location>
</feature>
<name>A0A7W9U519_9BURK</name>
<organism evidence="2 3">
    <name type="scientific">Paraburkholderia bannensis</name>
    <dbReference type="NCBI Taxonomy" id="765414"/>
    <lineage>
        <taxon>Bacteria</taxon>
        <taxon>Pseudomonadati</taxon>
        <taxon>Pseudomonadota</taxon>
        <taxon>Betaproteobacteria</taxon>
        <taxon>Burkholderiales</taxon>
        <taxon>Burkholderiaceae</taxon>
        <taxon>Paraburkholderia</taxon>
    </lineage>
</organism>
<reference evidence="2 3" key="1">
    <citation type="submission" date="2020-08" db="EMBL/GenBank/DDBJ databases">
        <title>Above-ground endophytic microbial communities from plants in different locations in the United States.</title>
        <authorList>
            <person name="Frank C."/>
        </authorList>
    </citation>
    <scope>NUCLEOTIDE SEQUENCE [LARGE SCALE GENOMIC DNA]</scope>
    <source>
        <strain evidence="2 3">WP4_2_2</strain>
    </source>
</reference>
<dbReference type="EMBL" id="JACHBW010000022">
    <property type="protein sequence ID" value="MBB6106100.1"/>
    <property type="molecule type" value="Genomic_DNA"/>
</dbReference>
<evidence type="ECO:0008006" key="4">
    <source>
        <dbReference type="Google" id="ProtNLM"/>
    </source>
</evidence>
<accession>A0A7W9U519</accession>
<dbReference type="Proteomes" id="UP000571554">
    <property type="component" value="Unassembled WGS sequence"/>
</dbReference>